<evidence type="ECO:0000259" key="1">
    <source>
        <dbReference type="Pfam" id="PF21831"/>
    </source>
</evidence>
<gene>
    <name evidence="2" type="ORF">vBBcoS136_00037</name>
</gene>
<keyword evidence="3" id="KW-1185">Reference proteome</keyword>
<feature type="domain" description="DUF6891" evidence="1">
    <location>
        <begin position="14"/>
        <end position="110"/>
    </location>
</feature>
<dbReference type="Proteomes" id="UP000274199">
    <property type="component" value="Segment"/>
</dbReference>
<dbReference type="Pfam" id="PF21831">
    <property type="entry name" value="DUF6891"/>
    <property type="match status" value="1"/>
</dbReference>
<protein>
    <recommendedName>
        <fullName evidence="1">DUF6891 domain-containing protein</fullName>
    </recommendedName>
</protein>
<dbReference type="InterPro" id="IPR054186">
    <property type="entry name" value="DUF6891"/>
</dbReference>
<sequence>MMTTSKTISDKKVFTQMFKALRKEGFKARQNFWCCQSCAWSDLSINHGIEDDDNVVFYHNQDNESFDRDGYLNSKIYLAWSGDGQKIKEVAELFGYEVEWDGTENQRIGIIPNPKARELD</sequence>
<evidence type="ECO:0000313" key="3">
    <source>
        <dbReference type="Proteomes" id="UP000274199"/>
    </source>
</evidence>
<accession>A0A3G3BV99</accession>
<dbReference type="EMBL" id="MH884508">
    <property type="protein sequence ID" value="AYP68169.1"/>
    <property type="molecule type" value="Genomic_DNA"/>
</dbReference>
<evidence type="ECO:0000313" key="2">
    <source>
        <dbReference type="EMBL" id="AYP68169.1"/>
    </source>
</evidence>
<proteinExistence type="predicted"/>
<reference evidence="2 3" key="1">
    <citation type="submission" date="2018-09" db="EMBL/GenBank/DDBJ databases">
        <title>Comparative Genomic Analysis of Eight Novel Haloalkaliphilic Bacteriophages from Lake Elmenteita, Kenya.</title>
        <authorList>
            <person name="Akhwale J.K."/>
        </authorList>
    </citation>
    <scope>NUCLEOTIDE SEQUENCE [LARGE SCALE GENOMIC DNA]</scope>
</reference>
<name>A0A3G3BV99_9CAUD</name>
<organism evidence="2 3">
    <name type="scientific">Bacillus phage vB_BcoS-136</name>
    <dbReference type="NCBI Taxonomy" id="2419619"/>
    <lineage>
        <taxon>Viruses</taxon>
        <taxon>Duplodnaviria</taxon>
        <taxon>Heunggongvirae</taxon>
        <taxon>Uroviricota</taxon>
        <taxon>Caudoviricetes</taxon>
        <taxon>Heleneionescovirinae</taxon>
        <taxon>Kenyattavirus</taxon>
        <taxon>Kenyattavirus kv136</taxon>
    </lineage>
</organism>